<organism evidence="1 2">
    <name type="scientific">Aspergillus aculeatinus CBS 121060</name>
    <dbReference type="NCBI Taxonomy" id="1448322"/>
    <lineage>
        <taxon>Eukaryota</taxon>
        <taxon>Fungi</taxon>
        <taxon>Dikarya</taxon>
        <taxon>Ascomycota</taxon>
        <taxon>Pezizomycotina</taxon>
        <taxon>Eurotiomycetes</taxon>
        <taxon>Eurotiomycetidae</taxon>
        <taxon>Eurotiales</taxon>
        <taxon>Aspergillaceae</taxon>
        <taxon>Aspergillus</taxon>
        <taxon>Aspergillus subgen. Circumdati</taxon>
    </lineage>
</organism>
<proteinExistence type="predicted"/>
<reference evidence="1" key="1">
    <citation type="submission" date="2018-02" db="EMBL/GenBank/DDBJ databases">
        <title>The genomes of Aspergillus section Nigri reveals drivers in fungal speciation.</title>
        <authorList>
            <consortium name="DOE Joint Genome Institute"/>
            <person name="Vesth T.C."/>
            <person name="Nybo J."/>
            <person name="Theobald S."/>
            <person name="Brandl J."/>
            <person name="Frisvad J.C."/>
            <person name="Nielsen K.F."/>
            <person name="Lyhne E.K."/>
            <person name="Kogle M.E."/>
            <person name="Kuo A."/>
            <person name="Riley R."/>
            <person name="Clum A."/>
            <person name="Nolan M."/>
            <person name="Lipzen A."/>
            <person name="Salamov A."/>
            <person name="Henrissat B."/>
            <person name="Wiebenga A."/>
            <person name="De vries R.P."/>
            <person name="Grigoriev I.V."/>
            <person name="Mortensen U.H."/>
            <person name="Andersen M.R."/>
            <person name="Baker S.E."/>
        </authorList>
    </citation>
    <scope>NUCLEOTIDE SEQUENCE</scope>
    <source>
        <strain evidence="1">CBS 121060</strain>
    </source>
</reference>
<name>A0ACD1HIZ8_9EURO</name>
<evidence type="ECO:0000313" key="1">
    <source>
        <dbReference type="EMBL" id="RAH73411.1"/>
    </source>
</evidence>
<evidence type="ECO:0000313" key="2">
    <source>
        <dbReference type="Proteomes" id="UP000249661"/>
    </source>
</evidence>
<keyword evidence="2" id="KW-1185">Reference proteome</keyword>
<dbReference type="Proteomes" id="UP000249661">
    <property type="component" value="Unassembled WGS sequence"/>
</dbReference>
<accession>A0ACD1HIZ8</accession>
<gene>
    <name evidence="1" type="ORF">BO66DRAFT_221868</name>
</gene>
<dbReference type="EMBL" id="KZ824939">
    <property type="protein sequence ID" value="RAH73411.1"/>
    <property type="molecule type" value="Genomic_DNA"/>
</dbReference>
<protein>
    <submittedName>
        <fullName evidence="1">Uncharacterized protein</fullName>
    </submittedName>
</protein>
<sequence length="101" mass="10483">MLALTLGGGGFSLSSCAGLCGLYHMYSGLFVVLEGCRDGSFGLHISQGAEGLTGCYRLLGQHLINACIGFGASLGFSCSSAVDHTVLLSSSSTWIFLNRIE</sequence>